<dbReference type="EMBL" id="JAQQWP010000008">
    <property type="protein sequence ID" value="KAK8106657.1"/>
    <property type="molecule type" value="Genomic_DNA"/>
</dbReference>
<gene>
    <name evidence="1" type="ORF">PG999_010016</name>
</gene>
<comment type="caution">
    <text evidence="1">The sequence shown here is derived from an EMBL/GenBank/DDBJ whole genome shotgun (WGS) entry which is preliminary data.</text>
</comment>
<dbReference type="Proteomes" id="UP001392437">
    <property type="component" value="Unassembled WGS sequence"/>
</dbReference>
<protein>
    <recommendedName>
        <fullName evidence="3">Ankyrin repeat-containing protein</fullName>
    </recommendedName>
</protein>
<proteinExistence type="predicted"/>
<evidence type="ECO:0000313" key="2">
    <source>
        <dbReference type="Proteomes" id="UP001392437"/>
    </source>
</evidence>
<organism evidence="1 2">
    <name type="scientific">Apiospora kogelbergensis</name>
    <dbReference type="NCBI Taxonomy" id="1337665"/>
    <lineage>
        <taxon>Eukaryota</taxon>
        <taxon>Fungi</taxon>
        <taxon>Dikarya</taxon>
        <taxon>Ascomycota</taxon>
        <taxon>Pezizomycotina</taxon>
        <taxon>Sordariomycetes</taxon>
        <taxon>Xylariomycetidae</taxon>
        <taxon>Amphisphaeriales</taxon>
        <taxon>Apiosporaceae</taxon>
        <taxon>Apiospora</taxon>
    </lineage>
</organism>
<dbReference type="InterPro" id="IPR036770">
    <property type="entry name" value="Ankyrin_rpt-contain_sf"/>
</dbReference>
<dbReference type="AlphaFoldDB" id="A0AAW0QM40"/>
<reference evidence="1 2" key="1">
    <citation type="submission" date="2023-01" db="EMBL/GenBank/DDBJ databases">
        <title>Analysis of 21 Apiospora genomes using comparative genomics revels a genus with tremendous synthesis potential of carbohydrate active enzymes and secondary metabolites.</title>
        <authorList>
            <person name="Sorensen T."/>
        </authorList>
    </citation>
    <scope>NUCLEOTIDE SEQUENCE [LARGE SCALE GENOMIC DNA]</scope>
    <source>
        <strain evidence="1 2">CBS 117206</strain>
    </source>
</reference>
<sequence>MYSSPRDKVLSSILENSGRKFFEDLHAGTDRRWSLLLTSITLGHQETALQLLANRAQPITPDSVYNALHLATEFNRTEVIEWLAKNGMHIDGGSECHTPLVHGIVSLTTSPETIRLLLKIGADWKRRVRCVGQDMSLLALASRLSRWEVAEVLLSCGAGPFPDDELQPFAAALRGTKQQKSDIASCKRFLSKLLEAGVTLPSTITVELPFRETRSGPLLSGLIQSGQYEVLEHLLQRKLLGTNCLESTAWTSILSGKARYLALLLRYGTELPSKPLEETIRQLQEVWDEPDAATLQRLVETYSGLAETLQVLVHHFDTSKPNLHSAQFFEGVPQALVELVRTKRERLKDKDILARMKGEFRIEKRRKARKVMDKWWLEKNVERIV</sequence>
<keyword evidence="2" id="KW-1185">Reference proteome</keyword>
<name>A0AAW0QM40_9PEZI</name>
<evidence type="ECO:0000313" key="1">
    <source>
        <dbReference type="EMBL" id="KAK8106657.1"/>
    </source>
</evidence>
<evidence type="ECO:0008006" key="3">
    <source>
        <dbReference type="Google" id="ProtNLM"/>
    </source>
</evidence>
<dbReference type="SUPFAM" id="SSF48403">
    <property type="entry name" value="Ankyrin repeat"/>
    <property type="match status" value="1"/>
</dbReference>
<accession>A0AAW0QM40</accession>
<dbReference type="Gene3D" id="1.25.40.20">
    <property type="entry name" value="Ankyrin repeat-containing domain"/>
    <property type="match status" value="1"/>
</dbReference>